<comment type="similarity">
    <text evidence="9">Belongs to the dethiobiotin synthetase family.</text>
</comment>
<evidence type="ECO:0000256" key="5">
    <source>
        <dbReference type="ARBA" id="ARBA00022756"/>
    </source>
</evidence>
<dbReference type="GO" id="GO:0005524">
    <property type="term" value="F:ATP binding"/>
    <property type="evidence" value="ECO:0007669"/>
    <property type="project" value="UniProtKB-UniRule"/>
</dbReference>
<keyword evidence="5 9" id="KW-0093">Biotin biosynthesis</keyword>
<dbReference type="NCBIfam" id="TIGR00347">
    <property type="entry name" value="bioD"/>
    <property type="match status" value="1"/>
</dbReference>
<keyword evidence="6 9" id="KW-0067">ATP-binding</keyword>
<dbReference type="Pfam" id="PF13500">
    <property type="entry name" value="AAA_26"/>
    <property type="match status" value="1"/>
</dbReference>
<feature type="binding site" evidence="9">
    <location>
        <position position="55"/>
    </location>
    <ligand>
        <name>ATP</name>
        <dbReference type="ChEBI" id="CHEBI:30616"/>
    </ligand>
</feature>
<name>A0A3E3E0I8_9FIRM</name>
<dbReference type="GO" id="GO:0005829">
    <property type="term" value="C:cytosol"/>
    <property type="evidence" value="ECO:0007669"/>
    <property type="project" value="TreeGrafter"/>
</dbReference>
<dbReference type="CDD" id="cd03109">
    <property type="entry name" value="DTBS"/>
    <property type="match status" value="1"/>
</dbReference>
<evidence type="ECO:0000256" key="1">
    <source>
        <dbReference type="ARBA" id="ARBA00022490"/>
    </source>
</evidence>
<evidence type="ECO:0000256" key="8">
    <source>
        <dbReference type="ARBA" id="ARBA00047386"/>
    </source>
</evidence>
<dbReference type="EMBL" id="QUSM01000002">
    <property type="protein sequence ID" value="RGD75067.1"/>
    <property type="molecule type" value="Genomic_DNA"/>
</dbReference>
<dbReference type="InterPro" id="IPR004472">
    <property type="entry name" value="DTB_synth_BioD"/>
</dbReference>
<comment type="cofactor">
    <cofactor evidence="9">
        <name>Mg(2+)</name>
        <dbReference type="ChEBI" id="CHEBI:18420"/>
    </cofactor>
</comment>
<dbReference type="Gene3D" id="3.40.50.300">
    <property type="entry name" value="P-loop containing nucleotide triphosphate hydrolases"/>
    <property type="match status" value="1"/>
</dbReference>
<keyword evidence="1 9" id="KW-0963">Cytoplasm</keyword>
<comment type="catalytic activity">
    <reaction evidence="9">
        <text>(7R,8S)-7,8-diammoniononanoate + CO2 + ATP = (4R,5S)-dethiobiotin + ADP + phosphate + 3 H(+)</text>
        <dbReference type="Rhea" id="RHEA:15805"/>
        <dbReference type="ChEBI" id="CHEBI:15378"/>
        <dbReference type="ChEBI" id="CHEBI:16526"/>
        <dbReference type="ChEBI" id="CHEBI:30616"/>
        <dbReference type="ChEBI" id="CHEBI:43474"/>
        <dbReference type="ChEBI" id="CHEBI:149469"/>
        <dbReference type="ChEBI" id="CHEBI:149473"/>
        <dbReference type="ChEBI" id="CHEBI:456216"/>
        <dbReference type="EC" id="6.3.3.3"/>
    </reaction>
</comment>
<keyword evidence="2 9" id="KW-0436">Ligase</keyword>
<dbReference type="SUPFAM" id="SSF52540">
    <property type="entry name" value="P-loop containing nucleoside triphosphate hydrolases"/>
    <property type="match status" value="1"/>
</dbReference>
<dbReference type="PANTHER" id="PTHR43210">
    <property type="entry name" value="DETHIOBIOTIN SYNTHETASE"/>
    <property type="match status" value="1"/>
</dbReference>
<dbReference type="EC" id="6.3.3.3" evidence="9"/>
<dbReference type="Proteomes" id="UP000261212">
    <property type="component" value="Unassembled WGS sequence"/>
</dbReference>
<evidence type="ECO:0000313" key="10">
    <source>
        <dbReference type="EMBL" id="RGD75067.1"/>
    </source>
</evidence>
<proteinExistence type="inferred from homology"/>
<evidence type="ECO:0000256" key="7">
    <source>
        <dbReference type="ARBA" id="ARBA00022842"/>
    </source>
</evidence>
<feature type="active site" evidence="9">
    <location>
        <position position="38"/>
    </location>
</feature>
<comment type="subunit">
    <text evidence="9">Homodimer.</text>
</comment>
<evidence type="ECO:0000256" key="2">
    <source>
        <dbReference type="ARBA" id="ARBA00022598"/>
    </source>
</evidence>
<dbReference type="AlphaFoldDB" id="A0A3E3E0I8"/>
<comment type="catalytic activity">
    <reaction evidence="8">
        <text>(7R,8S)-8-amino-7-(carboxyamino)nonanoate + ATP = (4R,5S)-dethiobiotin + ADP + phosphate + H(+)</text>
        <dbReference type="Rhea" id="RHEA:63684"/>
        <dbReference type="ChEBI" id="CHEBI:15378"/>
        <dbReference type="ChEBI" id="CHEBI:30616"/>
        <dbReference type="ChEBI" id="CHEBI:43474"/>
        <dbReference type="ChEBI" id="CHEBI:149470"/>
        <dbReference type="ChEBI" id="CHEBI:149473"/>
        <dbReference type="ChEBI" id="CHEBI:456216"/>
    </reaction>
</comment>
<feature type="binding site" evidence="9">
    <location>
        <position position="42"/>
    </location>
    <ligand>
        <name>substrate</name>
    </ligand>
</feature>
<comment type="caution">
    <text evidence="10">The sequence shown here is derived from an EMBL/GenBank/DDBJ whole genome shotgun (WGS) entry which is preliminary data.</text>
</comment>
<dbReference type="PANTHER" id="PTHR43210:SF2">
    <property type="entry name" value="ATP-DEPENDENT DETHIOBIOTIN SYNTHETASE BIOD 2"/>
    <property type="match status" value="1"/>
</dbReference>
<reference evidence="10" key="1">
    <citation type="submission" date="2018-08" db="EMBL/GenBank/DDBJ databases">
        <title>A genome reference for cultivated species of the human gut microbiota.</title>
        <authorList>
            <person name="Zou Y."/>
            <person name="Xue W."/>
            <person name="Luo G."/>
        </authorList>
    </citation>
    <scope>NUCLEOTIDE SEQUENCE [LARGE SCALE GENOMIC DNA]</scope>
    <source>
        <strain evidence="10">AM25-6</strain>
    </source>
</reference>
<comment type="caution">
    <text evidence="9">Lacks conserved residue(s) required for the propagation of feature annotation.</text>
</comment>
<comment type="function">
    <text evidence="9">Catalyzes a mechanistically unusual reaction, the ATP-dependent insertion of CO2 between the N7 and N8 nitrogen atoms of 7,8-diaminopelargonic acid (DAPA, also called 7,8-diammoniononanoate) to form a ureido ring.</text>
</comment>
<evidence type="ECO:0000256" key="3">
    <source>
        <dbReference type="ARBA" id="ARBA00022723"/>
    </source>
</evidence>
<comment type="pathway">
    <text evidence="9">Cofactor biosynthesis; biotin biosynthesis; biotin from 7,8-diaminononanoate: step 1/2.</text>
</comment>
<dbReference type="HAMAP" id="MF_00336">
    <property type="entry name" value="BioD"/>
    <property type="match status" value="1"/>
</dbReference>
<dbReference type="RefSeq" id="WP_117531189.1">
    <property type="nucleotide sequence ID" value="NZ_QUSM01000002.1"/>
</dbReference>
<dbReference type="UniPathway" id="UPA00078">
    <property type="reaction ID" value="UER00161"/>
</dbReference>
<accession>A0A3E3E0I8</accession>
<gene>
    <name evidence="9 10" type="primary">bioD</name>
    <name evidence="10" type="ORF">DW687_01730</name>
</gene>
<keyword evidence="7 9" id="KW-0460">Magnesium</keyword>
<protein>
    <recommendedName>
        <fullName evidence="9">ATP-dependent dethiobiotin synthetase BioD</fullName>
        <ecNumber evidence="9">6.3.3.3</ecNumber>
    </recommendedName>
    <alternativeName>
        <fullName evidence="9">DTB synthetase</fullName>
        <shortName evidence="9">DTBS</shortName>
    </alternativeName>
    <alternativeName>
        <fullName evidence="9">Dethiobiotin synthase</fullName>
    </alternativeName>
</protein>
<evidence type="ECO:0000256" key="9">
    <source>
        <dbReference type="HAMAP-Rule" id="MF_00336"/>
    </source>
</evidence>
<comment type="subcellular location">
    <subcellularLocation>
        <location evidence="9">Cytoplasm</location>
    </subcellularLocation>
</comment>
<keyword evidence="4 9" id="KW-0547">Nucleotide-binding</keyword>
<evidence type="ECO:0000256" key="6">
    <source>
        <dbReference type="ARBA" id="ARBA00022840"/>
    </source>
</evidence>
<dbReference type="GO" id="GO:0009102">
    <property type="term" value="P:biotin biosynthetic process"/>
    <property type="evidence" value="ECO:0007669"/>
    <property type="project" value="UniProtKB-UniRule"/>
</dbReference>
<feature type="binding site" evidence="9">
    <location>
        <position position="116"/>
    </location>
    <ligand>
        <name>Mg(2+)</name>
        <dbReference type="ChEBI" id="CHEBI:18420"/>
    </ligand>
</feature>
<dbReference type="GO" id="GO:0000287">
    <property type="term" value="F:magnesium ion binding"/>
    <property type="evidence" value="ECO:0007669"/>
    <property type="project" value="UniProtKB-UniRule"/>
</dbReference>
<dbReference type="PIRSF" id="PIRSF006755">
    <property type="entry name" value="DTB_synth"/>
    <property type="match status" value="1"/>
</dbReference>
<feature type="binding site" evidence="9">
    <location>
        <position position="17"/>
    </location>
    <ligand>
        <name>Mg(2+)</name>
        <dbReference type="ChEBI" id="CHEBI:18420"/>
    </ligand>
</feature>
<keyword evidence="3 9" id="KW-0479">Metal-binding</keyword>
<sequence length="227" mass="25609">MSKGIFLTATGTDMGKTYISGLILKKLRDKGYNAGYYKAAISGAVKENGKFISSDAHYVNEFSGLNEDIDNIVSYMYESEVSPHLAQKIEENKIDLNKIKSDYNSIKTKYDYVLVEGSGGIVCPIRYDDECKIMLEDIIKMLELNVLIITRSSLGSINDTVLTCEYLKRKNICVEGIIMNGYQEDNILHVDNKNMIEKLTGIDVIIKVKSHCEDMDISCEKLLKLFK</sequence>
<evidence type="ECO:0000256" key="4">
    <source>
        <dbReference type="ARBA" id="ARBA00022741"/>
    </source>
</evidence>
<organism evidence="10">
    <name type="scientific">Anaerofustis stercorihominis</name>
    <dbReference type="NCBI Taxonomy" id="214853"/>
    <lineage>
        <taxon>Bacteria</taxon>
        <taxon>Bacillati</taxon>
        <taxon>Bacillota</taxon>
        <taxon>Clostridia</taxon>
        <taxon>Eubacteriales</taxon>
        <taxon>Eubacteriaceae</taxon>
        <taxon>Anaerofustis</taxon>
    </lineage>
</organism>
<dbReference type="InterPro" id="IPR027417">
    <property type="entry name" value="P-loop_NTPase"/>
</dbReference>
<feature type="binding site" evidence="9">
    <location>
        <position position="55"/>
    </location>
    <ligand>
        <name>Mg(2+)</name>
        <dbReference type="ChEBI" id="CHEBI:18420"/>
    </ligand>
</feature>
<feature type="binding site" evidence="9">
    <location>
        <begin position="116"/>
        <end position="119"/>
    </location>
    <ligand>
        <name>ATP</name>
        <dbReference type="ChEBI" id="CHEBI:30616"/>
    </ligand>
</feature>
<dbReference type="GO" id="GO:0004141">
    <property type="term" value="F:dethiobiotin synthase activity"/>
    <property type="evidence" value="ECO:0007669"/>
    <property type="project" value="UniProtKB-UniRule"/>
</dbReference>